<dbReference type="InterPro" id="IPR010994">
    <property type="entry name" value="RuvA_2-like"/>
</dbReference>
<keyword evidence="4" id="KW-0472">Membrane</keyword>
<dbReference type="Pfam" id="PF13538">
    <property type="entry name" value="UvrD_C_2"/>
    <property type="match status" value="1"/>
</dbReference>
<evidence type="ECO:0000313" key="7">
    <source>
        <dbReference type="Proteomes" id="UP000294360"/>
    </source>
</evidence>
<evidence type="ECO:0000256" key="4">
    <source>
        <dbReference type="SAM" id="Phobius"/>
    </source>
</evidence>
<dbReference type="SUPFAM" id="SSF52540">
    <property type="entry name" value="P-loop containing nucleoside triphosphate hydrolases"/>
    <property type="match status" value="2"/>
</dbReference>
<dbReference type="HAMAP" id="MF_01488">
    <property type="entry name" value="RecD2"/>
    <property type="match status" value="1"/>
</dbReference>
<comment type="similarity">
    <text evidence="3">Belongs to the RecD family. RecD2 subfamily.</text>
</comment>
<evidence type="ECO:0000256" key="3">
    <source>
        <dbReference type="HAMAP-Rule" id="MF_01488"/>
    </source>
</evidence>
<comment type="catalytic activity">
    <reaction evidence="3">
        <text>ATP + H2O = ADP + phosphate + H(+)</text>
        <dbReference type="Rhea" id="RHEA:13065"/>
        <dbReference type="ChEBI" id="CHEBI:15377"/>
        <dbReference type="ChEBI" id="CHEBI:15378"/>
        <dbReference type="ChEBI" id="CHEBI:30616"/>
        <dbReference type="ChEBI" id="CHEBI:43474"/>
        <dbReference type="ChEBI" id="CHEBI:456216"/>
        <dbReference type="EC" id="5.6.2.3"/>
    </reaction>
</comment>
<dbReference type="InterPro" id="IPR027417">
    <property type="entry name" value="P-loop_NTPase"/>
</dbReference>
<keyword evidence="3 6" id="KW-0378">Hydrolase</keyword>
<dbReference type="GO" id="GO:0016887">
    <property type="term" value="F:ATP hydrolysis activity"/>
    <property type="evidence" value="ECO:0007669"/>
    <property type="project" value="RHEA"/>
</dbReference>
<dbReference type="KEGG" id="mtun:MTUNDRAET4_0185.2"/>
<reference evidence="6 7" key="1">
    <citation type="submission" date="2019-03" db="EMBL/GenBank/DDBJ databases">
        <authorList>
            <person name="Kox A.R. M."/>
        </authorList>
    </citation>
    <scope>NUCLEOTIDE SEQUENCE [LARGE SCALE GENOMIC DNA]</scope>
    <source>
        <strain evidence="6">MTUNDRAET4 annotated genome</strain>
        <plasmid evidence="7">3</plasmid>
    </source>
</reference>
<dbReference type="SUPFAM" id="SSF47781">
    <property type="entry name" value="RuvA domain 2-like"/>
    <property type="match status" value="1"/>
</dbReference>
<dbReference type="GO" id="GO:0009338">
    <property type="term" value="C:exodeoxyribonuclease V complex"/>
    <property type="evidence" value="ECO:0007669"/>
    <property type="project" value="TreeGrafter"/>
</dbReference>
<keyword evidence="3" id="KW-0413">Isomerase</keyword>
<organism evidence="6 7">
    <name type="scientific">Methylocella tundrae</name>
    <dbReference type="NCBI Taxonomy" id="227605"/>
    <lineage>
        <taxon>Bacteria</taxon>
        <taxon>Pseudomonadati</taxon>
        <taxon>Pseudomonadota</taxon>
        <taxon>Alphaproteobacteria</taxon>
        <taxon>Hyphomicrobiales</taxon>
        <taxon>Beijerinckiaceae</taxon>
        <taxon>Methylocella</taxon>
    </lineage>
</organism>
<dbReference type="Pfam" id="PF14490">
    <property type="entry name" value="HHH_RecD2"/>
    <property type="match status" value="1"/>
</dbReference>
<dbReference type="InterPro" id="IPR029493">
    <property type="entry name" value="RecD2-like_HHH"/>
</dbReference>
<keyword evidence="4" id="KW-1133">Transmembrane helix</keyword>
<dbReference type="InterPro" id="IPR050534">
    <property type="entry name" value="Coronavir_polyprotein_1ab"/>
</dbReference>
<geneLocation type="plasmid" evidence="6 7">
    <name>3</name>
</geneLocation>
<sequence length="730" mass="79311">MKPQAHAAPSRETLVGSVERVTFHNEESGFAVLKVKARGRRDLVAVVGHAAFISAGEFIHAVGVWFTDRTHGLQFKADTLKTTPPTTAEGIEKYLGSGMVRGIGPTLAKRIVGAFGEATFEIIEAAPEKLREVLGIGEFRAGKIAAGWAEQKAVRDIMVFLHSNGVGTSRAVRIFKTYGHDAIQVMTEDPYRLARDIKGIGFRTADAIAMKMGMTKEAPQRVRAGISFALQEATDEGHCGLPVEPLVELATKLLEVDKTIVRTALDHELTHDEIVADAIGAEPCIFLRGLYLAERGVAERLLSLTQGSPPRPAIDASKAIAWVEKKTGKTLAASQRAALEMALGAKVAVITGGPGVGKTTLLDAILRILAAKGVKILLGAPTGRAAKRMTEQTGLEAKTIHRLLEIDPIHGGFRRGAENPLACDLLVIDETSMVDISLMFAVMKAVPPKAALLLVGDVDQLPSVGPGQILSDIINSGSVPVARLTEVFRQAAESRIIVNAHRINRGEMPEWPKRGEDSDFWFVDTKDPEDGAAKVVELVRERIPRRFGLDPIRDIQVLCPMQRGALGARSLNADLQKALNPNPPTRIEKFGSVFAPGDKIIQTENDYDRDVFNGDLGTVLRIDENEGLLVAGFDGREVEYPFGELDALLPAYAMTIHKSQGSEYPAVVITLATQHYAMLARNLVYTAITRGKRLVVIVGQRRAMAIAVRSGAGRRRWTKLEEWLKAPRRT</sequence>
<keyword evidence="3" id="KW-0238">DNA-binding</keyword>
<dbReference type="InterPro" id="IPR055446">
    <property type="entry name" value="RecD2_N_OB"/>
</dbReference>
<dbReference type="Gene3D" id="3.40.50.300">
    <property type="entry name" value="P-loop containing nucleotide triphosphate hydrolases"/>
    <property type="match status" value="2"/>
</dbReference>
<comment type="function">
    <text evidence="3">DNA-dependent ATPase and ATP-dependent 5'-3' DNA helicase. Has no activity on blunt DNA or DNA with 3'-overhangs, requires at least 10 bases of 5'-ssDNA for helicase activity.</text>
</comment>
<dbReference type="NCBIfam" id="TIGR01448">
    <property type="entry name" value="recD_rel"/>
    <property type="match status" value="1"/>
</dbReference>
<dbReference type="GO" id="GO:0003677">
    <property type="term" value="F:DNA binding"/>
    <property type="evidence" value="ECO:0007669"/>
    <property type="project" value="UniProtKB-UniRule"/>
</dbReference>
<dbReference type="EC" id="5.6.2.3" evidence="3"/>
<dbReference type="Pfam" id="PF23139">
    <property type="entry name" value="OB_YrrC"/>
    <property type="match status" value="1"/>
</dbReference>
<accession>A0A4U8Z7V3</accession>
<dbReference type="GO" id="GO:0006310">
    <property type="term" value="P:DNA recombination"/>
    <property type="evidence" value="ECO:0007669"/>
    <property type="project" value="InterPro"/>
</dbReference>
<dbReference type="EMBL" id="LR536452">
    <property type="protein sequence ID" value="VFU17668.1"/>
    <property type="molecule type" value="Genomic_DNA"/>
</dbReference>
<dbReference type="OrthoDB" id="1826980at2"/>
<dbReference type="Gene3D" id="1.10.10.2220">
    <property type="match status" value="1"/>
</dbReference>
<dbReference type="PANTHER" id="PTHR43788:SF6">
    <property type="entry name" value="DNA HELICASE B"/>
    <property type="match status" value="1"/>
</dbReference>
<proteinExistence type="inferred from homology"/>
<dbReference type="CDD" id="cd18809">
    <property type="entry name" value="SF1_C_RecD"/>
    <property type="match status" value="1"/>
</dbReference>
<protein>
    <recommendedName>
        <fullName evidence="3">ATP-dependent RecD2 DNA helicase</fullName>
        <ecNumber evidence="3">5.6.2.3</ecNumber>
    </recommendedName>
    <alternativeName>
        <fullName evidence="3">DNA 5'-3' helicase subunit RecD2</fullName>
    </alternativeName>
</protein>
<evidence type="ECO:0000313" key="6">
    <source>
        <dbReference type="EMBL" id="VFU17668.1"/>
    </source>
</evidence>
<dbReference type="InterPro" id="IPR003593">
    <property type="entry name" value="AAA+_ATPase"/>
</dbReference>
<dbReference type="InterPro" id="IPR027785">
    <property type="entry name" value="UvrD-like_helicase_C"/>
</dbReference>
<keyword evidence="3 6" id="KW-0347">Helicase</keyword>
<dbReference type="Pfam" id="PF18335">
    <property type="entry name" value="SH3_13"/>
    <property type="match status" value="1"/>
</dbReference>
<evidence type="ECO:0000259" key="5">
    <source>
        <dbReference type="SMART" id="SM00382"/>
    </source>
</evidence>
<keyword evidence="6" id="KW-0614">Plasmid</keyword>
<dbReference type="CDD" id="cd17933">
    <property type="entry name" value="DEXSc_RecD-like"/>
    <property type="match status" value="1"/>
</dbReference>
<name>A0A4U8Z7V3_METTU</name>
<evidence type="ECO:0000256" key="2">
    <source>
        <dbReference type="ARBA" id="ARBA00022840"/>
    </source>
</evidence>
<keyword evidence="2 3" id="KW-0067">ATP-binding</keyword>
<dbReference type="Gene3D" id="2.30.30.940">
    <property type="match status" value="1"/>
</dbReference>
<feature type="transmembrane region" description="Helical" evidence="4">
    <location>
        <begin position="43"/>
        <end position="66"/>
    </location>
</feature>
<dbReference type="InterPro" id="IPR041451">
    <property type="entry name" value="RecD2_SH13"/>
</dbReference>
<dbReference type="AlphaFoldDB" id="A0A4U8Z7V3"/>
<keyword evidence="4" id="KW-0812">Transmembrane</keyword>
<dbReference type="Pfam" id="PF14520">
    <property type="entry name" value="HHH_5"/>
    <property type="match status" value="1"/>
</dbReference>
<dbReference type="InterPro" id="IPR006345">
    <property type="entry name" value="RecD2"/>
</dbReference>
<dbReference type="PANTHER" id="PTHR43788">
    <property type="entry name" value="DNA2/NAM7 HELICASE FAMILY MEMBER"/>
    <property type="match status" value="1"/>
</dbReference>
<dbReference type="Proteomes" id="UP000294360">
    <property type="component" value="Plasmid 3"/>
</dbReference>
<dbReference type="GO" id="GO:0017116">
    <property type="term" value="F:single-stranded DNA helicase activity"/>
    <property type="evidence" value="ECO:0007669"/>
    <property type="project" value="TreeGrafter"/>
</dbReference>
<dbReference type="GO" id="GO:0043139">
    <property type="term" value="F:5'-3' DNA helicase activity"/>
    <property type="evidence" value="ECO:0007669"/>
    <property type="project" value="UniProtKB-UniRule"/>
</dbReference>
<feature type="domain" description="AAA+ ATPase" evidence="5">
    <location>
        <begin position="344"/>
        <end position="542"/>
    </location>
</feature>
<keyword evidence="1 3" id="KW-0547">Nucleotide-binding</keyword>
<dbReference type="SMART" id="SM00382">
    <property type="entry name" value="AAA"/>
    <property type="match status" value="1"/>
</dbReference>
<dbReference type="RefSeq" id="WP_134493451.1">
    <property type="nucleotide sequence ID" value="NZ_LR536452.1"/>
</dbReference>
<gene>
    <name evidence="6" type="primary">recD</name>
    <name evidence="3" type="synonym">recD2</name>
    <name evidence="6" type="ORF">MTUNDRAET4_0185</name>
</gene>
<dbReference type="GO" id="GO:0005524">
    <property type="term" value="F:ATP binding"/>
    <property type="evidence" value="ECO:0007669"/>
    <property type="project" value="UniProtKB-UniRule"/>
</dbReference>
<dbReference type="Gene3D" id="1.10.150.20">
    <property type="entry name" value="5' to 3' exonuclease, C-terminal subdomain"/>
    <property type="match status" value="1"/>
</dbReference>
<dbReference type="Pfam" id="PF13245">
    <property type="entry name" value="AAA_19"/>
    <property type="match status" value="1"/>
</dbReference>
<evidence type="ECO:0000256" key="1">
    <source>
        <dbReference type="ARBA" id="ARBA00022741"/>
    </source>
</evidence>
<feature type="binding site" evidence="3">
    <location>
        <begin position="355"/>
        <end position="359"/>
    </location>
    <ligand>
        <name>ATP</name>
        <dbReference type="ChEBI" id="CHEBI:30616"/>
    </ligand>
</feature>